<feature type="domain" description="FAR1" evidence="2">
    <location>
        <begin position="81"/>
        <end position="125"/>
    </location>
</feature>
<dbReference type="Pfam" id="PF03101">
    <property type="entry name" value="FAR1"/>
    <property type="match status" value="1"/>
</dbReference>
<gene>
    <name evidence="3" type="ORF">U9M48_037609</name>
</gene>
<dbReference type="InterPro" id="IPR004330">
    <property type="entry name" value="FAR1_DNA_bnd_dom"/>
</dbReference>
<dbReference type="EMBL" id="CP144752">
    <property type="protein sequence ID" value="WVZ91440.1"/>
    <property type="molecule type" value="Genomic_DNA"/>
</dbReference>
<dbReference type="Proteomes" id="UP001341281">
    <property type="component" value="Chromosome 08"/>
</dbReference>
<evidence type="ECO:0000313" key="4">
    <source>
        <dbReference type="Proteomes" id="UP001341281"/>
    </source>
</evidence>
<evidence type="ECO:0000259" key="2">
    <source>
        <dbReference type="Pfam" id="PF03101"/>
    </source>
</evidence>
<accession>A0AAQ3UFY6</accession>
<dbReference type="AlphaFoldDB" id="A0AAQ3UFY6"/>
<name>A0AAQ3UFY6_PASNO</name>
<feature type="region of interest" description="Disordered" evidence="1">
    <location>
        <begin position="18"/>
        <end position="45"/>
    </location>
</feature>
<proteinExistence type="predicted"/>
<keyword evidence="4" id="KW-1185">Reference proteome</keyword>
<evidence type="ECO:0000256" key="1">
    <source>
        <dbReference type="SAM" id="MobiDB-lite"/>
    </source>
</evidence>
<reference evidence="3 4" key="1">
    <citation type="submission" date="2024-02" db="EMBL/GenBank/DDBJ databases">
        <title>High-quality chromosome-scale genome assembly of Pensacola bahiagrass (Paspalum notatum Flugge var. saurae).</title>
        <authorList>
            <person name="Vega J.M."/>
            <person name="Podio M."/>
            <person name="Orjuela J."/>
            <person name="Siena L.A."/>
            <person name="Pessino S.C."/>
            <person name="Combes M.C."/>
            <person name="Mariac C."/>
            <person name="Albertini E."/>
            <person name="Pupilli F."/>
            <person name="Ortiz J.P.A."/>
            <person name="Leblanc O."/>
        </authorList>
    </citation>
    <scope>NUCLEOTIDE SEQUENCE [LARGE SCALE GENOMIC DNA]</scope>
    <source>
        <strain evidence="3">R1</strain>
        <tissue evidence="3">Leaf</tissue>
    </source>
</reference>
<protein>
    <recommendedName>
        <fullName evidence="2">FAR1 domain-containing protein</fullName>
    </recommendedName>
</protein>
<dbReference type="PANTHER" id="PTHR46328">
    <property type="entry name" value="FAR-RED IMPAIRED RESPONSIVE (FAR1) FAMILY PROTEIN-RELATED"/>
    <property type="match status" value="1"/>
</dbReference>
<evidence type="ECO:0000313" key="3">
    <source>
        <dbReference type="EMBL" id="WVZ91440.1"/>
    </source>
</evidence>
<sequence length="127" mass="13920">MPSHFAAAGARLLALCRRPGRAASPTPPHSEQQHRTPPPPGAIRNRELLEPAVGSLYIPECDKSLKPAIGMTFDDIESAKEFYTAYAAHAGFPVCVGQHKAKNGLVMNKRFYCSREAFRKAKDETQA</sequence>
<organism evidence="3 4">
    <name type="scientific">Paspalum notatum var. saurae</name>
    <dbReference type="NCBI Taxonomy" id="547442"/>
    <lineage>
        <taxon>Eukaryota</taxon>
        <taxon>Viridiplantae</taxon>
        <taxon>Streptophyta</taxon>
        <taxon>Embryophyta</taxon>
        <taxon>Tracheophyta</taxon>
        <taxon>Spermatophyta</taxon>
        <taxon>Magnoliopsida</taxon>
        <taxon>Liliopsida</taxon>
        <taxon>Poales</taxon>
        <taxon>Poaceae</taxon>
        <taxon>PACMAD clade</taxon>
        <taxon>Panicoideae</taxon>
        <taxon>Andropogonodae</taxon>
        <taxon>Paspaleae</taxon>
        <taxon>Paspalinae</taxon>
        <taxon>Paspalum</taxon>
    </lineage>
</organism>